<gene>
    <name evidence="9" type="ORF">OCK72_03750</name>
</gene>
<evidence type="ECO:0000256" key="7">
    <source>
        <dbReference type="ARBA" id="ARBA00023136"/>
    </source>
</evidence>
<dbReference type="EMBL" id="JAOXXL010000007">
    <property type="protein sequence ID" value="MCY7007767.1"/>
    <property type="molecule type" value="Genomic_DNA"/>
</dbReference>
<evidence type="ECO:0000256" key="1">
    <source>
        <dbReference type="ARBA" id="ARBA00004651"/>
    </source>
</evidence>
<keyword evidence="3 8" id="KW-0813">Transport</keyword>
<evidence type="ECO:0000313" key="9">
    <source>
        <dbReference type="EMBL" id="MCY7007767.1"/>
    </source>
</evidence>
<keyword evidence="8" id="KW-0769">Symport</keyword>
<proteinExistence type="inferred from homology"/>
<keyword evidence="5 8" id="KW-0812">Transmembrane</keyword>
<name>A0ABT4DGM9_FUSSI</name>
<evidence type="ECO:0000256" key="8">
    <source>
        <dbReference type="RuleBase" id="RU363064"/>
    </source>
</evidence>
<feature type="transmembrane region" description="Helical" evidence="8">
    <location>
        <begin position="234"/>
        <end position="254"/>
    </location>
</feature>
<dbReference type="InterPro" id="IPR001463">
    <property type="entry name" value="Na/Ala_symport"/>
</dbReference>
<feature type="transmembrane region" description="Helical" evidence="8">
    <location>
        <begin position="410"/>
        <end position="429"/>
    </location>
</feature>
<feature type="transmembrane region" description="Helical" evidence="8">
    <location>
        <begin position="204"/>
        <end position="222"/>
    </location>
</feature>
<dbReference type="NCBIfam" id="TIGR00835">
    <property type="entry name" value="agcS"/>
    <property type="match status" value="1"/>
</dbReference>
<evidence type="ECO:0000313" key="10">
    <source>
        <dbReference type="Proteomes" id="UP001062738"/>
    </source>
</evidence>
<accession>A0ABT4DGM9</accession>
<keyword evidence="7 8" id="KW-0472">Membrane</keyword>
<organism evidence="9 10">
    <name type="scientific">Fusobacterium simiae</name>
    <dbReference type="NCBI Taxonomy" id="855"/>
    <lineage>
        <taxon>Bacteria</taxon>
        <taxon>Fusobacteriati</taxon>
        <taxon>Fusobacteriota</taxon>
        <taxon>Fusobacteriia</taxon>
        <taxon>Fusobacteriales</taxon>
        <taxon>Fusobacteriaceae</taxon>
        <taxon>Fusobacterium</taxon>
    </lineage>
</organism>
<dbReference type="PRINTS" id="PR00175">
    <property type="entry name" value="NAALASMPORT"/>
</dbReference>
<reference evidence="9" key="1">
    <citation type="submission" date="2022-09" db="EMBL/GenBank/DDBJ databases">
        <authorList>
            <person name="Zoaiter M."/>
        </authorList>
    </citation>
    <scope>NUCLEOTIDE SEQUENCE</scope>
    <source>
        <strain evidence="9">DSM 19848</strain>
    </source>
</reference>
<dbReference type="Gene3D" id="1.20.1740.10">
    <property type="entry name" value="Amino acid/polyamine transporter I"/>
    <property type="match status" value="1"/>
</dbReference>
<feature type="transmembrane region" description="Helical" evidence="8">
    <location>
        <begin position="171"/>
        <end position="192"/>
    </location>
</feature>
<dbReference type="PANTHER" id="PTHR30330:SF1">
    <property type="entry name" value="AMINO-ACID CARRIER PROTEIN ALST"/>
    <property type="match status" value="1"/>
</dbReference>
<dbReference type="RefSeq" id="WP_265151846.1">
    <property type="nucleotide sequence ID" value="NZ_JAOXXL010000007.1"/>
</dbReference>
<keyword evidence="6 8" id="KW-1133">Transmembrane helix</keyword>
<feature type="transmembrane region" description="Helical" evidence="8">
    <location>
        <begin position="12"/>
        <end position="33"/>
    </location>
</feature>
<feature type="transmembrane region" description="Helical" evidence="8">
    <location>
        <begin position="140"/>
        <end position="159"/>
    </location>
</feature>
<evidence type="ECO:0000256" key="6">
    <source>
        <dbReference type="ARBA" id="ARBA00022989"/>
    </source>
</evidence>
<dbReference type="Proteomes" id="UP001062738">
    <property type="component" value="Unassembled WGS sequence"/>
</dbReference>
<dbReference type="PROSITE" id="PS00873">
    <property type="entry name" value="NA_ALANINE_SYMP"/>
    <property type="match status" value="1"/>
</dbReference>
<comment type="caution">
    <text evidence="9">The sequence shown here is derived from an EMBL/GenBank/DDBJ whole genome shotgun (WGS) entry which is preliminary data.</text>
</comment>
<evidence type="ECO:0000256" key="4">
    <source>
        <dbReference type="ARBA" id="ARBA00022475"/>
    </source>
</evidence>
<comment type="subcellular location">
    <subcellularLocation>
        <location evidence="1 8">Cell membrane</location>
        <topology evidence="1 8">Multi-pass membrane protein</topology>
    </subcellularLocation>
</comment>
<feature type="transmembrane region" description="Helical" evidence="8">
    <location>
        <begin position="384"/>
        <end position="404"/>
    </location>
</feature>
<feature type="transmembrane region" description="Helical" evidence="8">
    <location>
        <begin position="91"/>
        <end position="114"/>
    </location>
</feature>
<feature type="transmembrane region" description="Helical" evidence="8">
    <location>
        <begin position="344"/>
        <end position="364"/>
    </location>
</feature>
<feature type="transmembrane region" description="Helical" evidence="8">
    <location>
        <begin position="294"/>
        <end position="315"/>
    </location>
</feature>
<comment type="similarity">
    <text evidence="2 8">Belongs to the alanine or glycine:cation symporter (AGCS) (TC 2.A.25) family.</text>
</comment>
<protein>
    <submittedName>
        <fullName evidence="9">Sodium:alanine symporter family protein</fullName>
    </submittedName>
</protein>
<dbReference type="Pfam" id="PF01235">
    <property type="entry name" value="Na_Ala_symp"/>
    <property type="match status" value="1"/>
</dbReference>
<evidence type="ECO:0000256" key="5">
    <source>
        <dbReference type="ARBA" id="ARBA00022692"/>
    </source>
</evidence>
<evidence type="ECO:0000256" key="3">
    <source>
        <dbReference type="ARBA" id="ARBA00022448"/>
    </source>
</evidence>
<evidence type="ECO:0000256" key="2">
    <source>
        <dbReference type="ARBA" id="ARBA00009261"/>
    </source>
</evidence>
<feature type="transmembrane region" description="Helical" evidence="8">
    <location>
        <begin position="56"/>
        <end position="79"/>
    </location>
</feature>
<dbReference type="PANTHER" id="PTHR30330">
    <property type="entry name" value="AGSS FAMILY TRANSPORTER, SODIUM-ALANINE"/>
    <property type="match status" value="1"/>
</dbReference>
<keyword evidence="4 8" id="KW-1003">Cell membrane</keyword>
<keyword evidence="10" id="KW-1185">Reference proteome</keyword>
<sequence>MKVIYDIANFLWTYVIAYTLLGMGLYYTIRLGVPQIRYFKRTIIAMKNNIKSNDNVSGFATLCAAVGGQVGTGSLVGVASALTAGGPGAIFWMWVTALFGMVITFAEAVLGQLFREKQEDRTYKGGPAYYIEKGLKSKSVAIIISILYILGIGIAIVSLQTNSIANSFSMIVNIDPLIPGVVVLILTALVIVGGVKRLADTSSLIVPFMALGYIIIVLYIVISNINMLPNMFKLIFKSAFTTQAAAGGFLGHTVMQAFSSGVARGLFSNDAGDGVAAIMHATADVKHPAEQGMLSMLGTFITTCVICSFTAFAILSTNVLPSGYEGINLLQEAFYTSMGISGRWMVFLAMFLFGFTTLLADIYYGEVNIVYIFKKKSNIPIWIYRILTAIILLISCKIELRAIWATIDTLIALIVFINLVALLLLFKYVKYVFDDYKKQLKDGIEEPVWYNKIDKNF</sequence>